<keyword evidence="3" id="KW-1185">Reference proteome</keyword>
<feature type="region of interest" description="Disordered" evidence="1">
    <location>
        <begin position="1"/>
        <end position="45"/>
    </location>
</feature>
<comment type="caution">
    <text evidence="2">The sequence shown here is derived from an EMBL/GenBank/DDBJ whole genome shotgun (WGS) entry which is preliminary data.</text>
</comment>
<organism evidence="2 3">
    <name type="scientific">Colletotrichum musicola</name>
    <dbReference type="NCBI Taxonomy" id="2175873"/>
    <lineage>
        <taxon>Eukaryota</taxon>
        <taxon>Fungi</taxon>
        <taxon>Dikarya</taxon>
        <taxon>Ascomycota</taxon>
        <taxon>Pezizomycotina</taxon>
        <taxon>Sordariomycetes</taxon>
        <taxon>Hypocreomycetidae</taxon>
        <taxon>Glomerellales</taxon>
        <taxon>Glomerellaceae</taxon>
        <taxon>Colletotrichum</taxon>
        <taxon>Colletotrichum orchidearum species complex</taxon>
    </lineage>
</organism>
<protein>
    <submittedName>
        <fullName evidence="2">Uncharacterized protein</fullName>
    </submittedName>
</protein>
<evidence type="ECO:0000256" key="1">
    <source>
        <dbReference type="SAM" id="MobiDB-lite"/>
    </source>
</evidence>
<name>A0A8H6NGD4_9PEZI</name>
<reference evidence="2" key="1">
    <citation type="journal article" date="2020" name="Phytopathology">
        <title>Genome Sequence Resources of Colletotrichum truncatum, C. plurivorum, C. musicola, and C. sojae: Four Species Pathogenic to Soybean (Glycine max).</title>
        <authorList>
            <person name="Rogerio F."/>
            <person name="Boufleur T.R."/>
            <person name="Ciampi-Guillardi M."/>
            <person name="Sukno S.A."/>
            <person name="Thon M.R."/>
            <person name="Massola Junior N.S."/>
            <person name="Baroncelli R."/>
        </authorList>
    </citation>
    <scope>NUCLEOTIDE SEQUENCE</scope>
    <source>
        <strain evidence="2">LFN0074</strain>
    </source>
</reference>
<dbReference type="EMBL" id="WIGM01000237">
    <property type="protein sequence ID" value="KAF6832429.1"/>
    <property type="molecule type" value="Genomic_DNA"/>
</dbReference>
<dbReference type="Proteomes" id="UP000639643">
    <property type="component" value="Unassembled WGS sequence"/>
</dbReference>
<feature type="compositionally biased region" description="Gly residues" evidence="1">
    <location>
        <begin position="9"/>
        <end position="19"/>
    </location>
</feature>
<gene>
    <name evidence="2" type="ORF">CMUS01_06921</name>
</gene>
<proteinExistence type="predicted"/>
<dbReference type="AlphaFoldDB" id="A0A8H6NGD4"/>
<accession>A0A8H6NGD4</accession>
<evidence type="ECO:0000313" key="2">
    <source>
        <dbReference type="EMBL" id="KAF6832429.1"/>
    </source>
</evidence>
<sequence>MQDHRSGGDGDGGGGGGGIELLRRWKADTGSEGAPSDGCERSRGWERPVSRADALLLSAIRHRVRDGRNTFREVFVLLRKARAKPLLAD</sequence>
<evidence type="ECO:0000313" key="3">
    <source>
        <dbReference type="Proteomes" id="UP000639643"/>
    </source>
</evidence>